<dbReference type="InterPro" id="IPR016181">
    <property type="entry name" value="Acyl_CoA_acyltransferase"/>
</dbReference>
<keyword evidence="3" id="KW-1185">Reference proteome</keyword>
<dbReference type="PANTHER" id="PTHR43792:SF1">
    <property type="entry name" value="N-ACETYLTRANSFERASE DOMAIN-CONTAINING PROTEIN"/>
    <property type="match status" value="1"/>
</dbReference>
<dbReference type="SUPFAM" id="SSF55729">
    <property type="entry name" value="Acyl-CoA N-acyltransferases (Nat)"/>
    <property type="match status" value="1"/>
</dbReference>
<accession>A0ABX2F875</accession>
<dbReference type="Gene3D" id="3.40.630.30">
    <property type="match status" value="1"/>
</dbReference>
<sequence length="173" mass="19681">MLTTDRLVIRAFHRDDTAALAAYRSDPVVARYQSWETPLSLKDAAKAVAEYAADDPDMNGWYQWAIDLNGVLIGDIGVNVHDNCMQAEIGFTLAAQYHRRGYGTEAVERIVEHLFADRRLHRISAECDARNVASARLLRKVGFRQEGLLRRNTWTKGEWTDDMVFGLLETDPR</sequence>
<dbReference type="Pfam" id="PF13302">
    <property type="entry name" value="Acetyltransf_3"/>
    <property type="match status" value="1"/>
</dbReference>
<dbReference type="PROSITE" id="PS51186">
    <property type="entry name" value="GNAT"/>
    <property type="match status" value="1"/>
</dbReference>
<dbReference type="PANTHER" id="PTHR43792">
    <property type="entry name" value="GNAT FAMILY, PUTATIVE (AFU_ORTHOLOGUE AFUA_3G00765)-RELATED-RELATED"/>
    <property type="match status" value="1"/>
</dbReference>
<protein>
    <submittedName>
        <fullName evidence="2">Ribosomal-protein-serine acetyltransferase</fullName>
    </submittedName>
</protein>
<organism evidence="2 3">
    <name type="scientific">Kibdelosporangium persicum</name>
    <dbReference type="NCBI Taxonomy" id="2698649"/>
    <lineage>
        <taxon>Bacteria</taxon>
        <taxon>Bacillati</taxon>
        <taxon>Actinomycetota</taxon>
        <taxon>Actinomycetes</taxon>
        <taxon>Pseudonocardiales</taxon>
        <taxon>Pseudonocardiaceae</taxon>
        <taxon>Kibdelosporangium</taxon>
    </lineage>
</organism>
<dbReference type="RefSeq" id="WP_173135634.1">
    <property type="nucleotide sequence ID" value="NZ_CBCSGW010000001.1"/>
</dbReference>
<comment type="caution">
    <text evidence="2">The sequence shown here is derived from an EMBL/GenBank/DDBJ whole genome shotgun (WGS) entry which is preliminary data.</text>
</comment>
<gene>
    <name evidence="2" type="ORF">GC106_47960</name>
</gene>
<name>A0ABX2F875_9PSEU</name>
<evidence type="ECO:0000313" key="3">
    <source>
        <dbReference type="Proteomes" id="UP000763557"/>
    </source>
</evidence>
<dbReference type="InterPro" id="IPR000182">
    <property type="entry name" value="GNAT_dom"/>
</dbReference>
<proteinExistence type="predicted"/>
<feature type="domain" description="N-acetyltransferase" evidence="1">
    <location>
        <begin position="7"/>
        <end position="164"/>
    </location>
</feature>
<dbReference type="InterPro" id="IPR051531">
    <property type="entry name" value="N-acetyltransferase"/>
</dbReference>
<dbReference type="Proteomes" id="UP000763557">
    <property type="component" value="Unassembled WGS sequence"/>
</dbReference>
<evidence type="ECO:0000313" key="2">
    <source>
        <dbReference type="EMBL" id="NRN67556.1"/>
    </source>
</evidence>
<dbReference type="EMBL" id="JAAATY010000015">
    <property type="protein sequence ID" value="NRN67556.1"/>
    <property type="molecule type" value="Genomic_DNA"/>
</dbReference>
<reference evidence="2 3" key="1">
    <citation type="submission" date="2020-01" db="EMBL/GenBank/DDBJ databases">
        <title>Kibdelosporangium persica a novel Actinomycetes from a hot desert in Iran.</title>
        <authorList>
            <person name="Safaei N."/>
            <person name="Zaburannyi N."/>
            <person name="Mueller R."/>
            <person name="Wink J."/>
        </authorList>
    </citation>
    <scope>NUCLEOTIDE SEQUENCE [LARGE SCALE GENOMIC DNA]</scope>
    <source>
        <strain evidence="2 3">4NS15</strain>
    </source>
</reference>
<evidence type="ECO:0000259" key="1">
    <source>
        <dbReference type="PROSITE" id="PS51186"/>
    </source>
</evidence>